<evidence type="ECO:0000256" key="1">
    <source>
        <dbReference type="SAM" id="MobiDB-lite"/>
    </source>
</evidence>
<dbReference type="EMBL" id="OX459963">
    <property type="protein sequence ID" value="CAI9168007.1"/>
    <property type="molecule type" value="Genomic_DNA"/>
</dbReference>
<proteinExistence type="predicted"/>
<keyword evidence="3" id="KW-1185">Reference proteome</keyword>
<organism evidence="2 3">
    <name type="scientific">Rangifer tarandus platyrhynchus</name>
    <name type="common">Svalbard reindeer</name>
    <dbReference type="NCBI Taxonomy" id="3082113"/>
    <lineage>
        <taxon>Eukaryota</taxon>
        <taxon>Metazoa</taxon>
        <taxon>Chordata</taxon>
        <taxon>Craniata</taxon>
        <taxon>Vertebrata</taxon>
        <taxon>Euteleostomi</taxon>
        <taxon>Mammalia</taxon>
        <taxon>Eutheria</taxon>
        <taxon>Laurasiatheria</taxon>
        <taxon>Artiodactyla</taxon>
        <taxon>Ruminantia</taxon>
        <taxon>Pecora</taxon>
        <taxon>Cervidae</taxon>
        <taxon>Odocoileinae</taxon>
        <taxon>Rangifer</taxon>
    </lineage>
</organism>
<evidence type="ECO:0000313" key="3">
    <source>
        <dbReference type="Proteomes" id="UP001176941"/>
    </source>
</evidence>
<accession>A0ABN8Z2D6</accession>
<reference evidence="2" key="1">
    <citation type="submission" date="2023-04" db="EMBL/GenBank/DDBJ databases">
        <authorList>
            <consortium name="ELIXIR-Norway"/>
        </authorList>
    </citation>
    <scope>NUCLEOTIDE SEQUENCE [LARGE SCALE GENOMIC DNA]</scope>
</reference>
<feature type="compositionally biased region" description="Basic and acidic residues" evidence="1">
    <location>
        <begin position="20"/>
        <end position="31"/>
    </location>
</feature>
<feature type="region of interest" description="Disordered" evidence="1">
    <location>
        <begin position="1"/>
        <end position="48"/>
    </location>
</feature>
<sequence>MSPYAATAEPAPQSQQPPLRSHELLLPKPERLGPVLHKRRRRSKKPLHRSWTVALLSVRRESLPSNKGLVLPKVNK</sequence>
<protein>
    <submittedName>
        <fullName evidence="2">Uncharacterized protein</fullName>
    </submittedName>
</protein>
<gene>
    <name evidence="2" type="ORF">MRATA1EN1_LOCUS16969</name>
</gene>
<feature type="compositionally biased region" description="Basic residues" evidence="1">
    <location>
        <begin position="36"/>
        <end position="48"/>
    </location>
</feature>
<name>A0ABN8Z2D6_RANTA</name>
<evidence type="ECO:0000313" key="2">
    <source>
        <dbReference type="EMBL" id="CAI9168007.1"/>
    </source>
</evidence>
<dbReference type="Proteomes" id="UP001176941">
    <property type="component" value="Chromosome 27"/>
</dbReference>